<reference evidence="1 2" key="1">
    <citation type="submission" date="2019-08" db="EMBL/GenBank/DDBJ databases">
        <authorList>
            <person name="Tisher V."/>
            <person name="Wilcox J."/>
            <person name="Boggs D."/>
            <person name="Byrne M."/>
            <person name="Copriviza J."/>
            <person name="deSilva C."/>
            <person name="Devereaux C."/>
            <person name="Hart C."/>
            <person name="Holyfield W."/>
            <person name="Sciammas C."/>
            <person name="Splaine-Duchscherer K."/>
            <person name="Bonilla C."/>
            <person name="Ettinger A.-S.H."/>
            <person name="Ettinger W.F."/>
            <person name="Haydock J."/>
            <person name="Anders K.R."/>
            <person name="Garlena R.A."/>
            <person name="Russell D.A."/>
            <person name="Pope W.H."/>
            <person name="Jacobs-Sera D."/>
            <person name="Hatfull G.F."/>
        </authorList>
    </citation>
    <scope>NUCLEOTIDE SEQUENCE [LARGE SCALE GENOMIC DNA]</scope>
</reference>
<dbReference type="KEGG" id="vg:60325049"/>
<dbReference type="RefSeq" id="YP_009953574.1">
    <property type="nucleotide sequence ID" value="NC_051623.1"/>
</dbReference>
<gene>
    <name evidence="1" type="primary">81</name>
    <name evidence="1" type="ORF">SEA_MARSHAWN_81</name>
</gene>
<dbReference type="EMBL" id="MN284895">
    <property type="protein sequence ID" value="QFP94867.1"/>
    <property type="molecule type" value="Genomic_DNA"/>
</dbReference>
<keyword evidence="2" id="KW-1185">Reference proteome</keyword>
<dbReference type="GeneID" id="60325049"/>
<evidence type="ECO:0000313" key="2">
    <source>
        <dbReference type="Proteomes" id="UP000325974"/>
    </source>
</evidence>
<evidence type="ECO:0000313" key="1">
    <source>
        <dbReference type="EMBL" id="QFP94867.1"/>
    </source>
</evidence>
<dbReference type="Proteomes" id="UP000325974">
    <property type="component" value="Segment"/>
</dbReference>
<name>A0A5P8D762_9CAUD</name>
<protein>
    <submittedName>
        <fullName evidence="1">Uncharacterized protein</fullName>
    </submittedName>
</protein>
<organism evidence="1 2">
    <name type="scientific">Mycobacterium phage Marshawn</name>
    <dbReference type="NCBI Taxonomy" id="2652423"/>
    <lineage>
        <taxon>Viruses</taxon>
        <taxon>Duplodnaviria</taxon>
        <taxon>Heunggongvirae</taxon>
        <taxon>Uroviricota</taxon>
        <taxon>Caudoviricetes</taxon>
        <taxon>Weiservirinae</taxon>
        <taxon>Anayavirus</taxon>
        <taxon>Anayavirus marshawn</taxon>
    </lineage>
</organism>
<accession>A0A5P8D762</accession>
<proteinExistence type="predicted"/>
<sequence length="98" mass="10442">MSAPDYRHARDIPDAVMLQAIVDCAAARGGIWATRWDVERALGGLSIDGSVDEVPGVPWKVVIAKARRLIGRGLITGCTCTCRGDYELTAAGREVLGC</sequence>